<dbReference type="Proteomes" id="UP000274556">
    <property type="component" value="Unassembled WGS sequence"/>
</dbReference>
<evidence type="ECO:0000313" key="2">
    <source>
        <dbReference type="Proteomes" id="UP000274556"/>
    </source>
</evidence>
<reference evidence="1 2" key="1">
    <citation type="submission" date="2018-10" db="EMBL/GenBank/DDBJ databases">
        <title>Genomic Encyclopedia of Archaeal and Bacterial Type Strains, Phase II (KMG-II): from individual species to whole genera.</title>
        <authorList>
            <person name="Goeker M."/>
        </authorList>
    </citation>
    <scope>NUCLEOTIDE SEQUENCE [LARGE SCALE GENOMIC DNA]</scope>
    <source>
        <strain evidence="1 2">DSM 235</strain>
    </source>
</reference>
<keyword evidence="2" id="KW-1185">Reference proteome</keyword>
<evidence type="ECO:0000313" key="1">
    <source>
        <dbReference type="EMBL" id="RKT42753.1"/>
    </source>
</evidence>
<dbReference type="AlphaFoldDB" id="A0A495V2G3"/>
<protein>
    <submittedName>
        <fullName evidence="1">Uncharacterized protein</fullName>
    </submittedName>
</protein>
<comment type="caution">
    <text evidence="1">The sequence shown here is derived from an EMBL/GenBank/DDBJ whole genome shotgun (WGS) entry which is preliminary data.</text>
</comment>
<name>A0A495V2G3_9GAMM</name>
<gene>
    <name evidence="1" type="ORF">BDD21_0048</name>
</gene>
<accession>A0A495V2G3</accession>
<organism evidence="1 2">
    <name type="scientific">Thiocapsa rosea</name>
    <dbReference type="NCBI Taxonomy" id="69360"/>
    <lineage>
        <taxon>Bacteria</taxon>
        <taxon>Pseudomonadati</taxon>
        <taxon>Pseudomonadota</taxon>
        <taxon>Gammaproteobacteria</taxon>
        <taxon>Chromatiales</taxon>
        <taxon>Chromatiaceae</taxon>
        <taxon>Thiocapsa</taxon>
    </lineage>
</organism>
<sequence length="77" mass="8931">MTTLIDKGLEKGFIAFDAEQKNITYIIQNKRLRFNDSEEKVRANGPSWPRTLRSWKSMASSILIVVLRFMICVSIRP</sequence>
<proteinExistence type="predicted"/>
<dbReference type="EMBL" id="RBXL01000001">
    <property type="protein sequence ID" value="RKT42753.1"/>
    <property type="molecule type" value="Genomic_DNA"/>
</dbReference>